<keyword evidence="8" id="KW-1185">Reference proteome</keyword>
<dbReference type="InterPro" id="IPR039420">
    <property type="entry name" value="WalR-like"/>
</dbReference>
<evidence type="ECO:0000256" key="5">
    <source>
        <dbReference type="SAM" id="MobiDB-lite"/>
    </source>
</evidence>
<dbReference type="InterPro" id="IPR058245">
    <property type="entry name" value="NreC/VraR/RcsB-like_REC"/>
</dbReference>
<evidence type="ECO:0000256" key="3">
    <source>
        <dbReference type="ARBA" id="ARBA00023163"/>
    </source>
</evidence>
<evidence type="ECO:0000256" key="2">
    <source>
        <dbReference type="ARBA" id="ARBA00023125"/>
    </source>
</evidence>
<organism evidence="7 8">
    <name type="scientific">Streptomyces virens</name>
    <dbReference type="NCBI Taxonomy" id="285572"/>
    <lineage>
        <taxon>Bacteria</taxon>
        <taxon>Bacillati</taxon>
        <taxon>Actinomycetota</taxon>
        <taxon>Actinomycetes</taxon>
        <taxon>Kitasatosporales</taxon>
        <taxon>Streptomycetaceae</taxon>
        <taxon>Streptomyces</taxon>
    </lineage>
</organism>
<proteinExistence type="predicted"/>
<dbReference type="Pfam" id="PF00072">
    <property type="entry name" value="Response_reg"/>
    <property type="match status" value="1"/>
</dbReference>
<feature type="compositionally biased region" description="Basic residues" evidence="5">
    <location>
        <begin position="149"/>
        <end position="161"/>
    </location>
</feature>
<evidence type="ECO:0000256" key="1">
    <source>
        <dbReference type="ARBA" id="ARBA00023015"/>
    </source>
</evidence>
<feature type="domain" description="Response regulatory" evidence="6">
    <location>
        <begin position="3"/>
        <end position="119"/>
    </location>
</feature>
<keyword evidence="4" id="KW-0597">Phosphoprotein</keyword>
<reference evidence="8" key="1">
    <citation type="journal article" date="2019" name="Int. J. Syst. Evol. Microbiol.">
        <title>The Global Catalogue of Microorganisms (GCM) 10K type strain sequencing project: providing services to taxonomists for standard genome sequencing and annotation.</title>
        <authorList>
            <consortium name="The Broad Institute Genomics Platform"/>
            <consortium name="The Broad Institute Genome Sequencing Center for Infectious Disease"/>
            <person name="Wu L."/>
            <person name="Ma J."/>
        </authorList>
    </citation>
    <scope>NUCLEOTIDE SEQUENCE [LARGE SCALE GENOMIC DNA]</scope>
    <source>
        <strain evidence="8">JCM 9095</strain>
    </source>
</reference>
<accession>A0ABP6PSZ5</accession>
<dbReference type="PANTHER" id="PTHR43214">
    <property type="entry name" value="TWO-COMPONENT RESPONSE REGULATOR"/>
    <property type="match status" value="1"/>
</dbReference>
<keyword evidence="1" id="KW-0805">Transcription regulation</keyword>
<comment type="caution">
    <text evidence="7">The sequence shown here is derived from an EMBL/GenBank/DDBJ whole genome shotgun (WGS) entry which is preliminary data.</text>
</comment>
<feature type="region of interest" description="Disordered" evidence="5">
    <location>
        <begin position="111"/>
        <end position="195"/>
    </location>
</feature>
<name>A0ABP6PSZ5_9ACTN</name>
<sequence length="242" mass="25682">MIGVLPADDEAMVHAGVRAVLGSSGETEVVAEAGDGREAVEPARAHRPDVALLDLRMPRLDGLAAAEEIARAVPGTAVAMLTAFSERSYVARALGGGATGFRRRRPHSWRGCWGRTSRRAAGTGEGRDGAGDGAARTFLRDRGLEHLTAHVRHGRGQRRKGRDREGMGVGAPGPPPGGHEQRDEDQQSGLRSDLGRVLYPRGRVLRVVGAVAGECRCPQSPWSRTVGEVPERSHPAIVACCT</sequence>
<dbReference type="Gene3D" id="3.40.50.2300">
    <property type="match status" value="1"/>
</dbReference>
<dbReference type="EMBL" id="BAAAUH010000029">
    <property type="protein sequence ID" value="GAA3185913.1"/>
    <property type="molecule type" value="Genomic_DNA"/>
</dbReference>
<feature type="modified residue" description="4-aspartylphosphate" evidence="4">
    <location>
        <position position="54"/>
    </location>
</feature>
<evidence type="ECO:0000313" key="7">
    <source>
        <dbReference type="EMBL" id="GAA3185913.1"/>
    </source>
</evidence>
<dbReference type="SMART" id="SM00448">
    <property type="entry name" value="REC"/>
    <property type="match status" value="1"/>
</dbReference>
<protein>
    <recommendedName>
        <fullName evidence="6">Response regulatory domain-containing protein</fullName>
    </recommendedName>
</protein>
<keyword evidence="2" id="KW-0238">DNA-binding</keyword>
<evidence type="ECO:0000259" key="6">
    <source>
        <dbReference type="PROSITE" id="PS50110"/>
    </source>
</evidence>
<keyword evidence="3" id="KW-0804">Transcription</keyword>
<evidence type="ECO:0000313" key="8">
    <source>
        <dbReference type="Proteomes" id="UP001501866"/>
    </source>
</evidence>
<dbReference type="Proteomes" id="UP001501866">
    <property type="component" value="Unassembled WGS sequence"/>
</dbReference>
<gene>
    <name evidence="7" type="ORF">GCM10010451_38990</name>
</gene>
<evidence type="ECO:0000256" key="4">
    <source>
        <dbReference type="PROSITE-ProRule" id="PRU00169"/>
    </source>
</evidence>
<dbReference type="CDD" id="cd17535">
    <property type="entry name" value="REC_NarL-like"/>
    <property type="match status" value="1"/>
</dbReference>
<dbReference type="InterPro" id="IPR011006">
    <property type="entry name" value="CheY-like_superfamily"/>
</dbReference>
<dbReference type="PROSITE" id="PS50110">
    <property type="entry name" value="RESPONSE_REGULATORY"/>
    <property type="match status" value="1"/>
</dbReference>
<dbReference type="InterPro" id="IPR001789">
    <property type="entry name" value="Sig_transdc_resp-reg_receiver"/>
</dbReference>
<dbReference type="PANTHER" id="PTHR43214:SF24">
    <property type="entry name" value="TRANSCRIPTIONAL REGULATORY PROTEIN NARL-RELATED"/>
    <property type="match status" value="1"/>
</dbReference>
<dbReference type="RefSeq" id="WP_325123542.1">
    <property type="nucleotide sequence ID" value="NZ_BAAAUH010000029.1"/>
</dbReference>
<feature type="compositionally biased region" description="Basic and acidic residues" evidence="5">
    <location>
        <begin position="138"/>
        <end position="148"/>
    </location>
</feature>
<dbReference type="SUPFAM" id="SSF52172">
    <property type="entry name" value="CheY-like"/>
    <property type="match status" value="1"/>
</dbReference>